<dbReference type="CDD" id="cd08977">
    <property type="entry name" value="SusD"/>
    <property type="match status" value="1"/>
</dbReference>
<dbReference type="InterPro" id="IPR012944">
    <property type="entry name" value="SusD_RagB_dom"/>
</dbReference>
<name>A0ABS9KEM5_9BACT</name>
<accession>A0ABS9KEM5</accession>
<keyword evidence="4" id="KW-0472">Membrane</keyword>
<dbReference type="InterPro" id="IPR011990">
    <property type="entry name" value="TPR-like_helical_dom_sf"/>
</dbReference>
<comment type="similarity">
    <text evidence="2">Belongs to the SusD family.</text>
</comment>
<dbReference type="Proteomes" id="UP001165366">
    <property type="component" value="Unassembled WGS sequence"/>
</dbReference>
<evidence type="ECO:0000256" key="2">
    <source>
        <dbReference type="ARBA" id="ARBA00006275"/>
    </source>
</evidence>
<evidence type="ECO:0000256" key="6">
    <source>
        <dbReference type="SAM" id="SignalP"/>
    </source>
</evidence>
<evidence type="ECO:0000259" key="8">
    <source>
        <dbReference type="Pfam" id="PF14322"/>
    </source>
</evidence>
<evidence type="ECO:0000256" key="1">
    <source>
        <dbReference type="ARBA" id="ARBA00004442"/>
    </source>
</evidence>
<comment type="caution">
    <text evidence="9">The sequence shown here is derived from an EMBL/GenBank/DDBJ whole genome shotgun (WGS) entry which is preliminary data.</text>
</comment>
<keyword evidence="5" id="KW-0998">Cell outer membrane</keyword>
<comment type="subcellular location">
    <subcellularLocation>
        <location evidence="1">Cell outer membrane</location>
    </subcellularLocation>
</comment>
<organism evidence="9 10">
    <name type="scientific">Rhodohalobacter sulfatireducens</name>
    <dbReference type="NCBI Taxonomy" id="2911366"/>
    <lineage>
        <taxon>Bacteria</taxon>
        <taxon>Pseudomonadati</taxon>
        <taxon>Balneolota</taxon>
        <taxon>Balneolia</taxon>
        <taxon>Balneolales</taxon>
        <taxon>Balneolaceae</taxon>
        <taxon>Rhodohalobacter</taxon>
    </lineage>
</organism>
<proteinExistence type="inferred from homology"/>
<dbReference type="InterPro" id="IPR033985">
    <property type="entry name" value="SusD-like_N"/>
</dbReference>
<evidence type="ECO:0000256" key="5">
    <source>
        <dbReference type="ARBA" id="ARBA00023237"/>
    </source>
</evidence>
<feature type="domain" description="RagB/SusD" evidence="7">
    <location>
        <begin position="297"/>
        <end position="592"/>
    </location>
</feature>
<dbReference type="Gene3D" id="1.25.40.390">
    <property type="match status" value="1"/>
</dbReference>
<dbReference type="SUPFAM" id="SSF48452">
    <property type="entry name" value="TPR-like"/>
    <property type="match status" value="1"/>
</dbReference>
<sequence>MNNTKALKKLPIKVLLAVMLSVLVFNSCGQDALNVSPTDQISDDNVWQDPALMDLYLSDVYRQMHHGQDEVKIASLTDDSYFTHGYGTEDLVQGNWSPSNLGALGRGDLRHYRWDHLYSAIRQANIILANIDEATASESFKNDIKGETHFLRAYFYGNLLRMYGGVPLILNPVDLFGGEDLAVPRNTFEETVNFIVEEADRAAALLPEEPRDLGRASKGAALALKSRILTHAASDLYANPASDLTGYTSGSQESRYQAAKAAAEEIMNMNKYSLYNQHDDPAVNYEQLFLVNGRHEETIMNRYFQASRDWTDRYLTHQMNGPNGYRGWAGNTPLQSLVDAYEMADGSEFDWSNPDHAAAPYENRDPRFYASILYDGAPWVEPPSFRQPYDQFGNIQTFETVTLPDGSEAVGVDTRNGPIEDWNGSWTRYYLRKFIDPSMPPQERQETPYTFFRYAEVLLNYAEACIGLGEEVEARRVINMVRDRAGMPPISDSGQALVERYQNERRVELFGEEHRFFDVRRWMIAPDIYTDAFGITITAEATDVTDRSTYSNYSYDPMRFIQSRSWSDSHYFAPISLEEINRNSALVQNPGY</sequence>
<reference evidence="9" key="2">
    <citation type="submission" date="2024-05" db="EMBL/GenBank/DDBJ databases">
        <title>Rhodohalobacter halophilus gen. nov., sp. nov., a moderately halophilic member of the family Balneolaceae.</title>
        <authorList>
            <person name="Xia J."/>
        </authorList>
    </citation>
    <scope>NUCLEOTIDE SEQUENCE</scope>
    <source>
        <strain evidence="9">WB101</strain>
    </source>
</reference>
<feature type="domain" description="SusD-like N-terminal" evidence="8">
    <location>
        <begin position="111"/>
        <end position="228"/>
    </location>
</feature>
<protein>
    <submittedName>
        <fullName evidence="9">RagB/SusD family nutrient uptake outer membrane protein</fullName>
    </submittedName>
</protein>
<evidence type="ECO:0000313" key="10">
    <source>
        <dbReference type="Proteomes" id="UP001165366"/>
    </source>
</evidence>
<dbReference type="RefSeq" id="WP_237854654.1">
    <property type="nucleotide sequence ID" value="NZ_JAKLWS010000014.1"/>
</dbReference>
<dbReference type="Pfam" id="PF14322">
    <property type="entry name" value="SusD-like_3"/>
    <property type="match status" value="1"/>
</dbReference>
<keyword evidence="3 6" id="KW-0732">Signal</keyword>
<keyword evidence="10" id="KW-1185">Reference proteome</keyword>
<dbReference type="Pfam" id="PF07980">
    <property type="entry name" value="SusD_RagB"/>
    <property type="match status" value="1"/>
</dbReference>
<feature type="chain" id="PRO_5045561672" evidence="6">
    <location>
        <begin position="30"/>
        <end position="592"/>
    </location>
</feature>
<evidence type="ECO:0000259" key="7">
    <source>
        <dbReference type="Pfam" id="PF07980"/>
    </source>
</evidence>
<gene>
    <name evidence="9" type="ORF">L6773_11995</name>
</gene>
<reference evidence="9" key="1">
    <citation type="submission" date="2022-01" db="EMBL/GenBank/DDBJ databases">
        <authorList>
            <person name="Wang Y."/>
        </authorList>
    </citation>
    <scope>NUCLEOTIDE SEQUENCE</scope>
    <source>
        <strain evidence="9">WB101</strain>
    </source>
</reference>
<feature type="signal peptide" evidence="6">
    <location>
        <begin position="1"/>
        <end position="29"/>
    </location>
</feature>
<evidence type="ECO:0000313" key="9">
    <source>
        <dbReference type="EMBL" id="MCG2589291.1"/>
    </source>
</evidence>
<evidence type="ECO:0000256" key="4">
    <source>
        <dbReference type="ARBA" id="ARBA00023136"/>
    </source>
</evidence>
<dbReference type="EMBL" id="JAKLWS010000014">
    <property type="protein sequence ID" value="MCG2589291.1"/>
    <property type="molecule type" value="Genomic_DNA"/>
</dbReference>
<evidence type="ECO:0000256" key="3">
    <source>
        <dbReference type="ARBA" id="ARBA00022729"/>
    </source>
</evidence>